<name>A0ABW1SZA1_9ACTN</name>
<protein>
    <submittedName>
        <fullName evidence="2">Reductase</fullName>
    </submittedName>
</protein>
<reference evidence="3" key="1">
    <citation type="journal article" date="2019" name="Int. J. Syst. Evol. Microbiol.">
        <title>The Global Catalogue of Microorganisms (GCM) 10K type strain sequencing project: providing services to taxonomists for standard genome sequencing and annotation.</title>
        <authorList>
            <consortium name="The Broad Institute Genomics Platform"/>
            <consortium name="The Broad Institute Genome Sequencing Center for Infectious Disease"/>
            <person name="Wu L."/>
            <person name="Ma J."/>
        </authorList>
    </citation>
    <scope>NUCLEOTIDE SEQUENCE [LARGE SCALE GENOMIC DNA]</scope>
    <source>
        <strain evidence="3">CGMCC 4.7317</strain>
    </source>
</reference>
<evidence type="ECO:0000313" key="2">
    <source>
        <dbReference type="EMBL" id="MFC6237776.1"/>
    </source>
</evidence>
<organism evidence="2 3">
    <name type="scientific">Longivirga aurantiaca</name>
    <dbReference type="NCBI Taxonomy" id="1837743"/>
    <lineage>
        <taxon>Bacteria</taxon>
        <taxon>Bacillati</taxon>
        <taxon>Actinomycetota</taxon>
        <taxon>Actinomycetes</taxon>
        <taxon>Sporichthyales</taxon>
        <taxon>Sporichthyaceae</taxon>
        <taxon>Longivirga</taxon>
    </lineage>
</organism>
<dbReference type="RefSeq" id="WP_386765389.1">
    <property type="nucleotide sequence ID" value="NZ_JBHSTI010000008.1"/>
</dbReference>
<accession>A0ABW1SZA1</accession>
<sequence>MRLLVLGGTQFVGHAVVADAVARGWDVTVANRGLSGSPHEGATTVTLDRTEPGAFDVLAGQEFDLVADTWSGAPSVVRDSARALGDQVGRWVYVSSRSVYAWPPPPNGDESAPVVDGDPDADSTEYPRDKRGAELALERELGADRVAHLRAGLILGPRDNVGRLPWWLRRIARGGRTLAPDRPGLPIQYVDPRDLATLGLDAGEQGRSGPVDVVCPHGTVTLGELLTTCVEVTGSDAALDWVDPAFLLGSDVAPWTELPVWLPESEEAYALHTGEVARALSWGMRNRPVRETVADCWAWVQQVDADGTAPPPRDDIGMDPAKEEAVLAAWDAR</sequence>
<dbReference type="Proteomes" id="UP001596138">
    <property type="component" value="Unassembled WGS sequence"/>
</dbReference>
<gene>
    <name evidence="2" type="ORF">ACFQGU_07790</name>
</gene>
<dbReference type="InterPro" id="IPR036291">
    <property type="entry name" value="NAD(P)-bd_dom_sf"/>
</dbReference>
<keyword evidence="3" id="KW-1185">Reference proteome</keyword>
<dbReference type="EMBL" id="JBHSTI010000008">
    <property type="protein sequence ID" value="MFC6237776.1"/>
    <property type="molecule type" value="Genomic_DNA"/>
</dbReference>
<proteinExistence type="predicted"/>
<evidence type="ECO:0000313" key="3">
    <source>
        <dbReference type="Proteomes" id="UP001596138"/>
    </source>
</evidence>
<feature type="region of interest" description="Disordered" evidence="1">
    <location>
        <begin position="102"/>
        <end position="130"/>
    </location>
</feature>
<dbReference type="Gene3D" id="3.40.50.720">
    <property type="entry name" value="NAD(P)-binding Rossmann-like Domain"/>
    <property type="match status" value="1"/>
</dbReference>
<evidence type="ECO:0000256" key="1">
    <source>
        <dbReference type="SAM" id="MobiDB-lite"/>
    </source>
</evidence>
<dbReference type="SUPFAM" id="SSF51735">
    <property type="entry name" value="NAD(P)-binding Rossmann-fold domains"/>
    <property type="match status" value="1"/>
</dbReference>
<comment type="caution">
    <text evidence="2">The sequence shown here is derived from an EMBL/GenBank/DDBJ whole genome shotgun (WGS) entry which is preliminary data.</text>
</comment>